<dbReference type="SMART" id="SM00849">
    <property type="entry name" value="Lactamase_B"/>
    <property type="match status" value="1"/>
</dbReference>
<dbReference type="CDD" id="cd07729">
    <property type="entry name" value="AHL_lactonase_MBL-fold"/>
    <property type="match status" value="1"/>
</dbReference>
<evidence type="ECO:0000259" key="6">
    <source>
        <dbReference type="SMART" id="SM00849"/>
    </source>
</evidence>
<dbReference type="SUPFAM" id="SSF56281">
    <property type="entry name" value="Metallo-hydrolase/oxidoreductase"/>
    <property type="match status" value="1"/>
</dbReference>
<evidence type="ECO:0000256" key="4">
    <source>
        <dbReference type="ARBA" id="ARBA00022801"/>
    </source>
</evidence>
<dbReference type="PANTHER" id="PTHR42978:SF2">
    <property type="entry name" value="102 KBASES UNSTABLE REGION: FROM 1 TO 119443"/>
    <property type="match status" value="1"/>
</dbReference>
<evidence type="ECO:0000313" key="7">
    <source>
        <dbReference type="EMBL" id="MDP2540420.1"/>
    </source>
</evidence>
<comment type="similarity">
    <text evidence="2">Belongs to the metallo-beta-lactamase superfamily.</text>
</comment>
<evidence type="ECO:0000256" key="3">
    <source>
        <dbReference type="ARBA" id="ARBA00022723"/>
    </source>
</evidence>
<comment type="caution">
    <text evidence="8">The sequence shown here is derived from an EMBL/GenBank/DDBJ whole genome shotgun (WGS) entry which is preliminary data.</text>
</comment>
<reference evidence="8" key="2">
    <citation type="submission" date="2017-10" db="EMBL/GenBank/DDBJ databases">
        <authorList>
            <person name="Enke T.N."/>
            <person name="Cordero O.X."/>
        </authorList>
    </citation>
    <scope>NUCLEOTIDE SEQUENCE</scope>
    <source>
        <strain evidence="8">4G03</strain>
    </source>
</reference>
<dbReference type="RefSeq" id="WP_099214204.1">
    <property type="nucleotide sequence ID" value="NZ_JAUYVU010000002.1"/>
</dbReference>
<organism evidence="8 9">
    <name type="scientific">Tenacibaculum discolor</name>
    <dbReference type="NCBI Taxonomy" id="361581"/>
    <lineage>
        <taxon>Bacteria</taxon>
        <taxon>Pseudomonadati</taxon>
        <taxon>Bacteroidota</taxon>
        <taxon>Flavobacteriia</taxon>
        <taxon>Flavobacteriales</taxon>
        <taxon>Flavobacteriaceae</taxon>
        <taxon>Tenacibaculum</taxon>
    </lineage>
</organism>
<dbReference type="Pfam" id="PF00753">
    <property type="entry name" value="Lactamase_B"/>
    <property type="match status" value="1"/>
</dbReference>
<evidence type="ECO:0000313" key="10">
    <source>
        <dbReference type="Proteomes" id="UP001242342"/>
    </source>
</evidence>
<dbReference type="Gene3D" id="3.60.15.10">
    <property type="entry name" value="Ribonuclease Z/Hydroxyacylglutathione hydrolase-like"/>
    <property type="match status" value="1"/>
</dbReference>
<dbReference type="GO" id="GO:0016787">
    <property type="term" value="F:hydrolase activity"/>
    <property type="evidence" value="ECO:0007669"/>
    <property type="project" value="UniProtKB-KW"/>
</dbReference>
<evidence type="ECO:0000256" key="5">
    <source>
        <dbReference type="ARBA" id="ARBA00022833"/>
    </source>
</evidence>
<keyword evidence="10" id="KW-1185">Reference proteome</keyword>
<dbReference type="InterPro" id="IPR051013">
    <property type="entry name" value="MBL_superfamily_lactonases"/>
</dbReference>
<sequence length="342" mass="39083">MQRRELIKSTGSITLLSRMPIGHFAQTDKKLQSKINNTALTEKINNLVTQTTTVKCNGKEIKVHAIQTGMVAVKRAHRTNPTAHFLTPIKISLDKYFTEFMPIWAWVIEHPEGNIVIDTGENANIMHPDYFKPAGKIVAKYSKNNFKFNVSKENEIGVQLQKLGISNDSIKSVVLTHLHIDHTDGIKDFKNVEMIINEDEYKNPSGHFPELVPDWFKPKTVKYKKDFIETFNEAYPLTKSEDLLLIPTNGHTKNHASVLFKTDECDILFAGDVCYNQEQLITNDLPGINVNYKETKNTYEKIKTYAKNNKLVFLPSHDINSGVRLINKTTLSQKRHQQPNYS</sequence>
<keyword evidence="3" id="KW-0479">Metal-binding</keyword>
<gene>
    <name evidence="8" type="ORF">CSC81_02525</name>
    <name evidence="7" type="ORF">Q8W23_02920</name>
</gene>
<dbReference type="EMBL" id="JAUYVU010000002">
    <property type="protein sequence ID" value="MDP2540420.1"/>
    <property type="molecule type" value="Genomic_DNA"/>
</dbReference>
<dbReference type="InterPro" id="IPR001279">
    <property type="entry name" value="Metallo-B-lactamas"/>
</dbReference>
<evidence type="ECO:0000256" key="2">
    <source>
        <dbReference type="ARBA" id="ARBA00007749"/>
    </source>
</evidence>
<accession>A0A2G1BWG9</accession>
<keyword evidence="5" id="KW-0862">Zinc</keyword>
<proteinExistence type="inferred from homology"/>
<reference evidence="8 9" key="1">
    <citation type="journal article" date="2016" name="Nat. Commun.">
        <title>Microbial interactions lead to rapid micro-scale successions on model marine particles.</title>
        <authorList>
            <person name="Datta M.S."/>
            <person name="Sliwerska E."/>
            <person name="Gore J."/>
            <person name="Polz M.F."/>
            <person name="Cordero O.X."/>
        </authorList>
    </citation>
    <scope>NUCLEOTIDE SEQUENCE [LARGE SCALE GENOMIC DNA]</scope>
    <source>
        <strain evidence="8 9">4G03</strain>
    </source>
</reference>
<dbReference type="InterPro" id="IPR036866">
    <property type="entry name" value="RibonucZ/Hydroxyglut_hydro"/>
</dbReference>
<dbReference type="Proteomes" id="UP001242342">
    <property type="component" value="Unassembled WGS sequence"/>
</dbReference>
<dbReference type="Proteomes" id="UP000222163">
    <property type="component" value="Unassembled WGS sequence"/>
</dbReference>
<evidence type="ECO:0000313" key="8">
    <source>
        <dbReference type="EMBL" id="PHN98383.1"/>
    </source>
</evidence>
<reference evidence="7 10" key="3">
    <citation type="submission" date="2023-07" db="EMBL/GenBank/DDBJ databases">
        <title>Genome content predicts the carbon catabolic preferences of heterotrophic bacteria.</title>
        <authorList>
            <person name="Gralka M."/>
        </authorList>
    </citation>
    <scope>NUCLEOTIDE SEQUENCE [LARGE SCALE GENOMIC DNA]</scope>
    <source>
        <strain evidence="7 10">4G03</strain>
    </source>
</reference>
<keyword evidence="4" id="KW-0378">Hydrolase</keyword>
<comment type="cofactor">
    <cofactor evidence="1">
        <name>Zn(2+)</name>
        <dbReference type="ChEBI" id="CHEBI:29105"/>
    </cofactor>
</comment>
<dbReference type="GO" id="GO:0046872">
    <property type="term" value="F:metal ion binding"/>
    <property type="evidence" value="ECO:0007669"/>
    <property type="project" value="UniProtKB-KW"/>
</dbReference>
<dbReference type="PANTHER" id="PTHR42978">
    <property type="entry name" value="QUORUM-QUENCHING LACTONASE YTNP-RELATED-RELATED"/>
    <property type="match status" value="1"/>
</dbReference>
<evidence type="ECO:0000313" key="9">
    <source>
        <dbReference type="Proteomes" id="UP000222163"/>
    </source>
</evidence>
<protein>
    <submittedName>
        <fullName evidence="8">N-acyl homoserine lactonase family protein</fullName>
    </submittedName>
</protein>
<name>A0A2G1BWG9_9FLAO</name>
<dbReference type="AlphaFoldDB" id="A0A2G1BWG9"/>
<dbReference type="EMBL" id="PDUU01000003">
    <property type="protein sequence ID" value="PHN98383.1"/>
    <property type="molecule type" value="Genomic_DNA"/>
</dbReference>
<feature type="domain" description="Metallo-beta-lactamase" evidence="6">
    <location>
        <begin position="102"/>
        <end position="317"/>
    </location>
</feature>
<evidence type="ECO:0000256" key="1">
    <source>
        <dbReference type="ARBA" id="ARBA00001947"/>
    </source>
</evidence>